<dbReference type="Proteomes" id="UP001500610">
    <property type="component" value="Unassembled WGS sequence"/>
</dbReference>
<name>A0ABP9HGZ2_9ACTN</name>
<dbReference type="InterPro" id="IPR025164">
    <property type="entry name" value="Toastrack_DUF4097"/>
</dbReference>
<feature type="domain" description="DUF4097" evidence="2">
    <location>
        <begin position="105"/>
        <end position="261"/>
    </location>
</feature>
<comment type="caution">
    <text evidence="3">The sequence shown here is derived from an EMBL/GenBank/DDBJ whole genome shotgun (WGS) entry which is preliminary data.</text>
</comment>
<protein>
    <recommendedName>
        <fullName evidence="2">DUF4097 domain-containing protein</fullName>
    </recommendedName>
</protein>
<dbReference type="RefSeq" id="WP_226030701.1">
    <property type="nucleotide sequence ID" value="NZ_BAABIV010000002.1"/>
</dbReference>
<evidence type="ECO:0000313" key="3">
    <source>
        <dbReference type="EMBL" id="GAA4970588.1"/>
    </source>
</evidence>
<keyword evidence="4" id="KW-1185">Reference proteome</keyword>
<dbReference type="EMBL" id="BAABIV010000002">
    <property type="protein sequence ID" value="GAA4970588.1"/>
    <property type="molecule type" value="Genomic_DNA"/>
</dbReference>
<dbReference type="Pfam" id="PF13349">
    <property type="entry name" value="DUF4097"/>
    <property type="match status" value="1"/>
</dbReference>
<proteinExistence type="predicted"/>
<evidence type="ECO:0000313" key="4">
    <source>
        <dbReference type="Proteomes" id="UP001500610"/>
    </source>
</evidence>
<evidence type="ECO:0000259" key="2">
    <source>
        <dbReference type="Pfam" id="PF13349"/>
    </source>
</evidence>
<sequence length="263" mass="26674">MYEFTADTPATARIRVPGGRCAVRAGTGRRITVAVAPWVRLSRTDRQAADNTAVTYEDGVLTVTAPAAGAAVLRTRPGLRLDVTLPAGSTLEFGSESADLDVRGDIAGLTADTGTGDVDVEDVTGDVRLGSTSGDVRLGTIVGSLSYRTDSGDLRVRGVVGSVHGDSASGDAFIGATEGEVEIGSVSGDLRISGARAGTIRATTSSGDVTVKVENGVGVRESLTTGSGDRHSDLGKGGASPEGAGELTLDITTKSGDITVRRV</sequence>
<gene>
    <name evidence="3" type="ORF">GCM10023257_03130</name>
</gene>
<organism evidence="3 4">
    <name type="scientific">Streptomyces hyderabadensis</name>
    <dbReference type="NCBI Taxonomy" id="598549"/>
    <lineage>
        <taxon>Bacteria</taxon>
        <taxon>Bacillati</taxon>
        <taxon>Actinomycetota</taxon>
        <taxon>Actinomycetes</taxon>
        <taxon>Kitasatosporales</taxon>
        <taxon>Streptomycetaceae</taxon>
        <taxon>Streptomyces</taxon>
    </lineage>
</organism>
<accession>A0ABP9HGZ2</accession>
<reference evidence="4" key="1">
    <citation type="journal article" date="2019" name="Int. J. Syst. Evol. Microbiol.">
        <title>The Global Catalogue of Microorganisms (GCM) 10K type strain sequencing project: providing services to taxonomists for standard genome sequencing and annotation.</title>
        <authorList>
            <consortium name="The Broad Institute Genomics Platform"/>
            <consortium name="The Broad Institute Genome Sequencing Center for Infectious Disease"/>
            <person name="Wu L."/>
            <person name="Ma J."/>
        </authorList>
    </citation>
    <scope>NUCLEOTIDE SEQUENCE [LARGE SCALE GENOMIC DNA]</scope>
    <source>
        <strain evidence="4">JCM 17657</strain>
    </source>
</reference>
<evidence type="ECO:0000256" key="1">
    <source>
        <dbReference type="SAM" id="MobiDB-lite"/>
    </source>
</evidence>
<feature type="region of interest" description="Disordered" evidence="1">
    <location>
        <begin position="221"/>
        <end position="245"/>
    </location>
</feature>